<dbReference type="Pfam" id="PF09682">
    <property type="entry name" value="Phage_holin_6_1"/>
    <property type="match status" value="1"/>
</dbReference>
<evidence type="ECO:0000256" key="1">
    <source>
        <dbReference type="SAM" id="Phobius"/>
    </source>
</evidence>
<keyword evidence="1" id="KW-1133">Transmembrane helix</keyword>
<evidence type="ECO:0000313" key="3">
    <source>
        <dbReference type="Proteomes" id="UP000824140"/>
    </source>
</evidence>
<protein>
    <submittedName>
        <fullName evidence="2">Holin</fullName>
    </submittedName>
</protein>
<dbReference type="InterPro" id="IPR010026">
    <property type="entry name" value="Phage_holin_LL-H"/>
</dbReference>
<keyword evidence="1" id="KW-0472">Membrane</keyword>
<comment type="caution">
    <text evidence="2">The sequence shown here is derived from an EMBL/GenBank/DDBJ whole genome shotgun (WGS) entry which is preliminary data.</text>
</comment>
<sequence>MNIDLTPIFQAIIALLAALVTYKLVPWIKARTTESQQALLSATIRTLVYAAEQLYGAGKGAEKLDYVVGELEKRGFTADRAEIEAAVAEQLNFVGGLTDEIIIENADGAKE</sequence>
<dbReference type="EMBL" id="DVJN01000022">
    <property type="protein sequence ID" value="HIS91599.1"/>
    <property type="molecule type" value="Genomic_DNA"/>
</dbReference>
<gene>
    <name evidence="2" type="ORF">IAA84_01130</name>
</gene>
<reference evidence="2" key="1">
    <citation type="submission" date="2020-10" db="EMBL/GenBank/DDBJ databases">
        <authorList>
            <person name="Gilroy R."/>
        </authorList>
    </citation>
    <scope>NUCLEOTIDE SEQUENCE</scope>
    <source>
        <strain evidence="2">13766</strain>
    </source>
</reference>
<proteinExistence type="predicted"/>
<organism evidence="2 3">
    <name type="scientific">Candidatus Alectryocaccomicrobium excrementavium</name>
    <dbReference type="NCBI Taxonomy" id="2840668"/>
    <lineage>
        <taxon>Bacteria</taxon>
        <taxon>Bacillati</taxon>
        <taxon>Bacillota</taxon>
        <taxon>Clostridia</taxon>
        <taxon>Candidatus Alectryocaccomicrobium</taxon>
    </lineage>
</organism>
<evidence type="ECO:0000313" key="2">
    <source>
        <dbReference type="EMBL" id="HIS91599.1"/>
    </source>
</evidence>
<dbReference type="AlphaFoldDB" id="A0A9D1FY22"/>
<reference evidence="2" key="2">
    <citation type="journal article" date="2021" name="PeerJ">
        <title>Extensive microbial diversity within the chicken gut microbiome revealed by metagenomics and culture.</title>
        <authorList>
            <person name="Gilroy R."/>
            <person name="Ravi A."/>
            <person name="Getino M."/>
            <person name="Pursley I."/>
            <person name="Horton D.L."/>
            <person name="Alikhan N.F."/>
            <person name="Baker D."/>
            <person name="Gharbi K."/>
            <person name="Hall N."/>
            <person name="Watson M."/>
            <person name="Adriaenssens E.M."/>
            <person name="Foster-Nyarko E."/>
            <person name="Jarju S."/>
            <person name="Secka A."/>
            <person name="Antonio M."/>
            <person name="Oren A."/>
            <person name="Chaudhuri R.R."/>
            <person name="La Ragione R."/>
            <person name="Hildebrand F."/>
            <person name="Pallen M.J."/>
        </authorList>
    </citation>
    <scope>NUCLEOTIDE SEQUENCE</scope>
    <source>
        <strain evidence="2">13766</strain>
    </source>
</reference>
<feature type="transmembrane region" description="Helical" evidence="1">
    <location>
        <begin position="6"/>
        <end position="25"/>
    </location>
</feature>
<name>A0A9D1FY22_9FIRM</name>
<keyword evidence="1" id="KW-0812">Transmembrane</keyword>
<accession>A0A9D1FY22</accession>
<dbReference type="Proteomes" id="UP000824140">
    <property type="component" value="Unassembled WGS sequence"/>
</dbReference>